<dbReference type="GO" id="GO:0009228">
    <property type="term" value="P:thiamine biosynthetic process"/>
    <property type="evidence" value="ECO:0007669"/>
    <property type="project" value="UniProtKB-KW"/>
</dbReference>
<keyword evidence="7" id="KW-0784">Thiamine biosynthesis</keyword>
<comment type="caution">
    <text evidence="10">The sequence shown here is derived from an EMBL/GenBank/DDBJ whole genome shotgun (WGS) entry which is preliminary data.</text>
</comment>
<dbReference type="GO" id="GO:0009229">
    <property type="term" value="P:thiamine diphosphate biosynthetic process"/>
    <property type="evidence" value="ECO:0007669"/>
    <property type="project" value="UniProtKB-UniPathway"/>
</dbReference>
<accession>A0A2A6Z756</accession>
<reference evidence="10 11" key="1">
    <citation type="journal article" date="2017" name="Front. Microbiol.">
        <title>New Insights into the Diversity of the Genus Faecalibacterium.</title>
        <authorList>
            <person name="Benevides L."/>
            <person name="Burman S."/>
            <person name="Martin R."/>
            <person name="Robert V."/>
            <person name="Thomas M."/>
            <person name="Miquel S."/>
            <person name="Chain F."/>
            <person name="Sokol H."/>
            <person name="Bermudez-Humaran L.G."/>
            <person name="Morrison M."/>
            <person name="Langella P."/>
            <person name="Azevedo V.A."/>
            <person name="Chatel J.M."/>
            <person name="Soares S."/>
        </authorList>
    </citation>
    <scope>NUCLEOTIDE SEQUENCE [LARGE SCALE GENOMIC DNA]</scope>
    <source>
        <strain evidence="11">CNCM I-4540</strain>
    </source>
</reference>
<comment type="catalytic activity">
    <reaction evidence="1">
        <text>4-amino-5-aminomethyl-2-methylpyrimidine + H2O = 4-amino-5-hydroxymethyl-2-methylpyrimidine + NH4(+)</text>
        <dbReference type="Rhea" id="RHEA:31799"/>
        <dbReference type="ChEBI" id="CHEBI:15377"/>
        <dbReference type="ChEBI" id="CHEBI:16892"/>
        <dbReference type="ChEBI" id="CHEBI:28938"/>
        <dbReference type="ChEBI" id="CHEBI:63416"/>
        <dbReference type="EC" id="3.5.99.2"/>
    </reaction>
</comment>
<dbReference type="UniPathway" id="UPA00060"/>
<evidence type="ECO:0000259" key="9">
    <source>
        <dbReference type="Pfam" id="PF03070"/>
    </source>
</evidence>
<dbReference type="InterPro" id="IPR050967">
    <property type="entry name" value="Thiamine_Salvage_TenA"/>
</dbReference>
<organism evidence="10 11">
    <name type="scientific">Faecalibacterium langellae</name>
    <dbReference type="NCBI Taxonomy" id="3435293"/>
    <lineage>
        <taxon>Bacteria</taxon>
        <taxon>Bacillati</taxon>
        <taxon>Bacillota</taxon>
        <taxon>Clostridia</taxon>
        <taxon>Eubacteriales</taxon>
        <taxon>Oscillospiraceae</taxon>
        <taxon>Faecalibacterium</taxon>
    </lineage>
</organism>
<dbReference type="SUPFAM" id="SSF48613">
    <property type="entry name" value="Heme oxygenase-like"/>
    <property type="match status" value="1"/>
</dbReference>
<evidence type="ECO:0000313" key="11">
    <source>
        <dbReference type="Proteomes" id="UP000220752"/>
    </source>
</evidence>
<name>A0A2A6Z756_9FIRM</name>
<gene>
    <name evidence="10" type="ORF">CGS46_11735</name>
</gene>
<dbReference type="PANTHER" id="PTHR43198:SF2">
    <property type="entry name" value="SI:CH1073-67J19.1-RELATED"/>
    <property type="match status" value="1"/>
</dbReference>
<comment type="pathway">
    <text evidence="2">Cofactor biosynthesis; thiamine diphosphate biosynthesis.</text>
</comment>
<protein>
    <recommendedName>
        <fullName evidence="6">Aminopyrimidine aminohydrolase</fullName>
        <ecNumber evidence="5">3.5.99.2</ecNumber>
    </recommendedName>
</protein>
<keyword evidence="11" id="KW-1185">Reference proteome</keyword>
<evidence type="ECO:0000256" key="8">
    <source>
        <dbReference type="ARBA" id="ARBA00048337"/>
    </source>
</evidence>
<dbReference type="EC" id="3.5.99.2" evidence="5"/>
<dbReference type="Proteomes" id="UP000220752">
    <property type="component" value="Unassembled WGS sequence"/>
</dbReference>
<evidence type="ECO:0000256" key="6">
    <source>
        <dbReference type="ARBA" id="ARBA00013647"/>
    </source>
</evidence>
<dbReference type="Pfam" id="PF03070">
    <property type="entry name" value="TENA_THI-4"/>
    <property type="match status" value="1"/>
</dbReference>
<sequence length="225" mass="25636">MSEQTFVQQLVQESLPVWEKCLHSEFLTHLADGTLDEACFKGYIVEDSLYLREYAKVFAWGMTKAKDMQTIRTYYSLLSFVNESEDAARLHYLKHFGLTDEGIQSLPLRPENRAYVDSMIEAAKNGEGAAECMMACLPCMLSYGWIFQKLLEEKPSVQDTLYGALVVDYADKGYEAACRDWAAFAEKVCEGLSDERLARCREIFHACSEHELNFWAMAASPRSDL</sequence>
<dbReference type="EMBL" id="NMTQ01000037">
    <property type="protein sequence ID" value="PDX57203.1"/>
    <property type="molecule type" value="Genomic_DNA"/>
</dbReference>
<dbReference type="PANTHER" id="PTHR43198">
    <property type="entry name" value="BIFUNCTIONAL TH2 PROTEIN"/>
    <property type="match status" value="1"/>
</dbReference>
<evidence type="ECO:0000256" key="1">
    <source>
        <dbReference type="ARBA" id="ARBA00001881"/>
    </source>
</evidence>
<comment type="catalytic activity">
    <reaction evidence="8">
        <text>thiamine + H2O = 5-(2-hydroxyethyl)-4-methylthiazole + 4-amino-5-hydroxymethyl-2-methylpyrimidine + H(+)</text>
        <dbReference type="Rhea" id="RHEA:17509"/>
        <dbReference type="ChEBI" id="CHEBI:15377"/>
        <dbReference type="ChEBI" id="CHEBI:15378"/>
        <dbReference type="ChEBI" id="CHEBI:16892"/>
        <dbReference type="ChEBI" id="CHEBI:17957"/>
        <dbReference type="ChEBI" id="CHEBI:18385"/>
        <dbReference type="EC" id="3.5.99.2"/>
    </reaction>
</comment>
<comment type="subunit">
    <text evidence="4">Homotetramer.</text>
</comment>
<evidence type="ECO:0000313" key="10">
    <source>
        <dbReference type="EMBL" id="PDX57203.1"/>
    </source>
</evidence>
<proteinExistence type="inferred from homology"/>
<dbReference type="GO" id="GO:0005829">
    <property type="term" value="C:cytosol"/>
    <property type="evidence" value="ECO:0007669"/>
    <property type="project" value="TreeGrafter"/>
</dbReference>
<dbReference type="InterPro" id="IPR016084">
    <property type="entry name" value="Haem_Oase-like_multi-hlx"/>
</dbReference>
<evidence type="ECO:0000256" key="3">
    <source>
        <dbReference type="ARBA" id="ARBA00010264"/>
    </source>
</evidence>
<dbReference type="Gene3D" id="1.20.910.10">
    <property type="entry name" value="Heme oxygenase-like"/>
    <property type="match status" value="1"/>
</dbReference>
<feature type="domain" description="Thiaminase-2/PQQC" evidence="9">
    <location>
        <begin position="15"/>
        <end position="218"/>
    </location>
</feature>
<dbReference type="AlphaFoldDB" id="A0A2A6Z756"/>
<evidence type="ECO:0000256" key="4">
    <source>
        <dbReference type="ARBA" id="ARBA00011881"/>
    </source>
</evidence>
<dbReference type="GO" id="GO:0050334">
    <property type="term" value="F:thiaminase activity"/>
    <property type="evidence" value="ECO:0007669"/>
    <property type="project" value="UniProtKB-EC"/>
</dbReference>
<evidence type="ECO:0000256" key="7">
    <source>
        <dbReference type="ARBA" id="ARBA00022977"/>
    </source>
</evidence>
<evidence type="ECO:0000256" key="5">
    <source>
        <dbReference type="ARBA" id="ARBA00012684"/>
    </source>
</evidence>
<evidence type="ECO:0000256" key="2">
    <source>
        <dbReference type="ARBA" id="ARBA00004948"/>
    </source>
</evidence>
<dbReference type="InterPro" id="IPR004305">
    <property type="entry name" value="Thiaminase-2/PQQC"/>
</dbReference>
<comment type="similarity">
    <text evidence="3">Belongs to the TenA family.</text>
</comment>